<evidence type="ECO:0000313" key="3">
    <source>
        <dbReference type="Proteomes" id="UP000808388"/>
    </source>
</evidence>
<dbReference type="PROSITE" id="PS51459">
    <property type="entry name" value="FIDO"/>
    <property type="match status" value="1"/>
</dbReference>
<dbReference type="PANTHER" id="PTHR39426:SF1">
    <property type="entry name" value="HOMOLOGY TO DEATH-ON-CURING PROTEIN OF PHAGE P1"/>
    <property type="match status" value="1"/>
</dbReference>
<dbReference type="InterPro" id="IPR003812">
    <property type="entry name" value="Fido"/>
</dbReference>
<dbReference type="InterPro" id="IPR036597">
    <property type="entry name" value="Fido-like_dom_sf"/>
</dbReference>
<proteinExistence type="predicted"/>
<gene>
    <name evidence="2" type="ORF">HY220_02795</name>
</gene>
<organism evidence="2 3">
    <name type="scientific">Candidatus Sungiibacteriota bacterium</name>
    <dbReference type="NCBI Taxonomy" id="2750080"/>
    <lineage>
        <taxon>Bacteria</taxon>
        <taxon>Candidatus Sungiibacteriota</taxon>
    </lineage>
</organism>
<accession>A0A9D6LTY8</accession>
<sequence length="130" mass="14763">MTRYLDPEEMLVIHAKIIDETGGLHGVRDMNLFASIAGRPKMQFGGKELYPSVFEKAAAYFESTAFHHVFVDGNKRTAIAIAARFLFLNGYDLTTSNKVLERFVLGTVTKKSNLKIIALWFQKHSKKIRK</sequence>
<dbReference type="GO" id="GO:0016301">
    <property type="term" value="F:kinase activity"/>
    <property type="evidence" value="ECO:0007669"/>
    <property type="project" value="InterPro"/>
</dbReference>
<dbReference type="PIRSF" id="PIRSF018297">
    <property type="entry name" value="Doc"/>
    <property type="match status" value="1"/>
</dbReference>
<dbReference type="AlphaFoldDB" id="A0A9D6LTY8"/>
<dbReference type="InterPro" id="IPR006440">
    <property type="entry name" value="Doc"/>
</dbReference>
<dbReference type="NCBIfam" id="TIGR01550">
    <property type="entry name" value="DOC_P1"/>
    <property type="match status" value="1"/>
</dbReference>
<feature type="domain" description="Fido" evidence="1">
    <location>
        <begin position="5"/>
        <end position="123"/>
    </location>
</feature>
<dbReference type="EMBL" id="JACQCQ010000009">
    <property type="protein sequence ID" value="MBI3627649.1"/>
    <property type="molecule type" value="Genomic_DNA"/>
</dbReference>
<name>A0A9D6LTY8_9BACT</name>
<dbReference type="PANTHER" id="PTHR39426">
    <property type="entry name" value="HOMOLOGY TO DEATH-ON-CURING PROTEIN OF PHAGE P1"/>
    <property type="match status" value="1"/>
</dbReference>
<dbReference type="InterPro" id="IPR053737">
    <property type="entry name" value="Type_II_TA_Toxin"/>
</dbReference>
<dbReference type="Pfam" id="PF02661">
    <property type="entry name" value="Fic"/>
    <property type="match status" value="1"/>
</dbReference>
<dbReference type="Proteomes" id="UP000808388">
    <property type="component" value="Unassembled WGS sequence"/>
</dbReference>
<reference evidence="2" key="1">
    <citation type="submission" date="2020-07" db="EMBL/GenBank/DDBJ databases">
        <title>Huge and variable diversity of episymbiotic CPR bacteria and DPANN archaea in groundwater ecosystems.</title>
        <authorList>
            <person name="He C.Y."/>
            <person name="Keren R."/>
            <person name="Whittaker M."/>
            <person name="Farag I.F."/>
            <person name="Doudna J."/>
            <person name="Cate J.H.D."/>
            <person name="Banfield J.F."/>
        </authorList>
    </citation>
    <scope>NUCLEOTIDE SEQUENCE</scope>
    <source>
        <strain evidence="2">NC_groundwater_972_Pr1_S-0.2um_49_27</strain>
    </source>
</reference>
<evidence type="ECO:0000313" key="2">
    <source>
        <dbReference type="EMBL" id="MBI3627649.1"/>
    </source>
</evidence>
<comment type="caution">
    <text evidence="2">The sequence shown here is derived from an EMBL/GenBank/DDBJ whole genome shotgun (WGS) entry which is preliminary data.</text>
</comment>
<evidence type="ECO:0000259" key="1">
    <source>
        <dbReference type="PROSITE" id="PS51459"/>
    </source>
</evidence>
<dbReference type="SUPFAM" id="SSF140931">
    <property type="entry name" value="Fic-like"/>
    <property type="match status" value="1"/>
</dbReference>
<protein>
    <submittedName>
        <fullName evidence="2">Type II toxin-antitoxin system death-on-curing family toxin</fullName>
    </submittedName>
</protein>
<dbReference type="Gene3D" id="1.20.120.1870">
    <property type="entry name" value="Fic/DOC protein, Fido domain"/>
    <property type="match status" value="1"/>
</dbReference>